<dbReference type="Gene3D" id="3.20.20.140">
    <property type="entry name" value="Metal-dependent hydrolases"/>
    <property type="match status" value="1"/>
</dbReference>
<dbReference type="PANTHER" id="PTHR43135">
    <property type="entry name" value="ALPHA-D-RIBOSE 1-METHYLPHOSPHONATE 5-TRIPHOSPHATE DIPHOSPHATASE"/>
    <property type="match status" value="1"/>
</dbReference>
<dbReference type="InterPro" id="IPR006680">
    <property type="entry name" value="Amidohydro-rel"/>
</dbReference>
<dbReference type="Gene3D" id="2.30.40.10">
    <property type="entry name" value="Urease, subunit C, domain 1"/>
    <property type="match status" value="1"/>
</dbReference>
<dbReference type="SUPFAM" id="SSF51556">
    <property type="entry name" value="Metallo-dependent hydrolases"/>
    <property type="match status" value="1"/>
</dbReference>
<name>A0A382CTH3_9ZZZZ</name>
<gene>
    <name evidence="2" type="ORF">METZ01_LOCUS182300</name>
</gene>
<dbReference type="SUPFAM" id="SSF51338">
    <property type="entry name" value="Composite domain of metallo-dependent hydrolases"/>
    <property type="match status" value="2"/>
</dbReference>
<protein>
    <recommendedName>
        <fullName evidence="1">Amidohydrolase-related domain-containing protein</fullName>
    </recommendedName>
</protein>
<dbReference type="PANTHER" id="PTHR43135:SF3">
    <property type="entry name" value="ALPHA-D-RIBOSE 1-METHYLPHOSPHONATE 5-TRIPHOSPHATE DIPHOSPHATASE"/>
    <property type="match status" value="1"/>
</dbReference>
<dbReference type="InterPro" id="IPR051781">
    <property type="entry name" value="Metallo-dep_Hydrolase"/>
</dbReference>
<reference evidence="2" key="1">
    <citation type="submission" date="2018-05" db="EMBL/GenBank/DDBJ databases">
        <authorList>
            <person name="Lanie J.A."/>
            <person name="Ng W.-L."/>
            <person name="Kazmierczak K.M."/>
            <person name="Andrzejewski T.M."/>
            <person name="Davidsen T.M."/>
            <person name="Wayne K.J."/>
            <person name="Tettelin H."/>
            <person name="Glass J.I."/>
            <person name="Rusch D."/>
            <person name="Podicherti R."/>
            <person name="Tsui H.-C.T."/>
            <person name="Winkler M.E."/>
        </authorList>
    </citation>
    <scope>NUCLEOTIDE SEQUENCE</scope>
</reference>
<evidence type="ECO:0000259" key="1">
    <source>
        <dbReference type="Pfam" id="PF01979"/>
    </source>
</evidence>
<feature type="domain" description="Amidohydrolase-related" evidence="1">
    <location>
        <begin position="54"/>
        <end position="387"/>
    </location>
</feature>
<organism evidence="2">
    <name type="scientific">marine metagenome</name>
    <dbReference type="NCBI Taxonomy" id="408172"/>
    <lineage>
        <taxon>unclassified sequences</taxon>
        <taxon>metagenomes</taxon>
        <taxon>ecological metagenomes</taxon>
    </lineage>
</organism>
<accession>A0A382CTH3</accession>
<dbReference type="InterPro" id="IPR032466">
    <property type="entry name" value="Metal_Hydrolase"/>
</dbReference>
<sequence length="406" mass="44127">MGKYIFNNHALLDTKEGVLKSGFQVLVEDNRIVEVKKGQINSPDAETIDLGGRTLMPGLIDCHAHVFIGQFTDNQSVLPSEMTARSSTYLREMILRGFTTIRDAGGADYGHKMSVERGYFEGPRMFVSGRILSQTGGHGDHRGKADFCSCANASMGVARIADGVDAVRHAVREEIRHGVDQIKIMAGGGVSSPADELHHLQYSTDEVVAIVDEATRAGRYVMSHVYNTDGIKRAVECGVRTIEHGNFLDEKTADVMAKQGAYLVPTLVTYRADAKYGPSFGWAEENERKNQEVLEAGVQSLEIAMRAGVKIGYGTDLCWSPKSYQPEGLLVHNEVMSPVEAIQNATIINAEIVRMENILGVIAPGAFADLLVVNGDPTQDLGVLQNEGEHMTAIMANGTFAKNNLS</sequence>
<dbReference type="GO" id="GO:0016810">
    <property type="term" value="F:hydrolase activity, acting on carbon-nitrogen (but not peptide) bonds"/>
    <property type="evidence" value="ECO:0007669"/>
    <property type="project" value="InterPro"/>
</dbReference>
<dbReference type="CDD" id="cd01299">
    <property type="entry name" value="Met_dep_hydrolase_A"/>
    <property type="match status" value="1"/>
</dbReference>
<dbReference type="AlphaFoldDB" id="A0A382CTH3"/>
<dbReference type="EMBL" id="UINC01036060">
    <property type="protein sequence ID" value="SVB29446.1"/>
    <property type="molecule type" value="Genomic_DNA"/>
</dbReference>
<dbReference type="Pfam" id="PF01979">
    <property type="entry name" value="Amidohydro_1"/>
    <property type="match status" value="1"/>
</dbReference>
<evidence type="ECO:0000313" key="2">
    <source>
        <dbReference type="EMBL" id="SVB29446.1"/>
    </source>
</evidence>
<dbReference type="InterPro" id="IPR057744">
    <property type="entry name" value="OTAase-like"/>
</dbReference>
<dbReference type="InterPro" id="IPR011059">
    <property type="entry name" value="Metal-dep_hydrolase_composite"/>
</dbReference>
<proteinExistence type="predicted"/>